<feature type="transmembrane region" description="Helical" evidence="8">
    <location>
        <begin position="157"/>
        <end position="177"/>
    </location>
</feature>
<dbReference type="CDD" id="cd06550">
    <property type="entry name" value="TM_ABC_iron-siderophores_like"/>
    <property type="match status" value="1"/>
</dbReference>
<keyword evidence="5 8" id="KW-0812">Transmembrane</keyword>
<evidence type="ECO:0000256" key="7">
    <source>
        <dbReference type="ARBA" id="ARBA00023136"/>
    </source>
</evidence>
<evidence type="ECO:0000256" key="4">
    <source>
        <dbReference type="ARBA" id="ARBA00022475"/>
    </source>
</evidence>
<accession>A0A2W1L6J8</accession>
<dbReference type="FunFam" id="1.10.3470.10:FF:000001">
    <property type="entry name" value="Vitamin B12 ABC transporter permease BtuC"/>
    <property type="match status" value="1"/>
</dbReference>
<feature type="transmembrane region" description="Helical" evidence="8">
    <location>
        <begin position="93"/>
        <end position="113"/>
    </location>
</feature>
<keyword evidence="7 8" id="KW-0472">Membrane</keyword>
<feature type="transmembrane region" description="Helical" evidence="8">
    <location>
        <begin position="314"/>
        <end position="335"/>
    </location>
</feature>
<dbReference type="SUPFAM" id="SSF81345">
    <property type="entry name" value="ABC transporter involved in vitamin B12 uptake, BtuC"/>
    <property type="match status" value="1"/>
</dbReference>
<feature type="transmembrane region" description="Helical" evidence="8">
    <location>
        <begin position="7"/>
        <end position="27"/>
    </location>
</feature>
<dbReference type="Pfam" id="PF01032">
    <property type="entry name" value="FecCD"/>
    <property type="match status" value="1"/>
</dbReference>
<proteinExistence type="inferred from homology"/>
<comment type="subcellular location">
    <subcellularLocation>
        <location evidence="1">Cell membrane</location>
        <topology evidence="1">Multi-pass membrane protein</topology>
    </subcellularLocation>
</comment>
<evidence type="ECO:0000313" key="9">
    <source>
        <dbReference type="EMBL" id="PZD93740.1"/>
    </source>
</evidence>
<evidence type="ECO:0000256" key="3">
    <source>
        <dbReference type="ARBA" id="ARBA00022448"/>
    </source>
</evidence>
<feature type="transmembrane region" description="Helical" evidence="8">
    <location>
        <begin position="247"/>
        <end position="268"/>
    </location>
</feature>
<dbReference type="EMBL" id="QKRB01000057">
    <property type="protein sequence ID" value="PZD93740.1"/>
    <property type="molecule type" value="Genomic_DNA"/>
</dbReference>
<keyword evidence="6 8" id="KW-1133">Transmembrane helix</keyword>
<dbReference type="InterPro" id="IPR037294">
    <property type="entry name" value="ABC_BtuC-like"/>
</dbReference>
<dbReference type="GO" id="GO:0033214">
    <property type="term" value="P:siderophore-iron import into cell"/>
    <property type="evidence" value="ECO:0007669"/>
    <property type="project" value="TreeGrafter"/>
</dbReference>
<dbReference type="OrthoDB" id="9811721at2"/>
<organism evidence="9 10">
    <name type="scientific">Paenibacillus sambharensis</name>
    <dbReference type="NCBI Taxonomy" id="1803190"/>
    <lineage>
        <taxon>Bacteria</taxon>
        <taxon>Bacillati</taxon>
        <taxon>Bacillota</taxon>
        <taxon>Bacilli</taxon>
        <taxon>Bacillales</taxon>
        <taxon>Paenibacillaceae</taxon>
        <taxon>Paenibacillus</taxon>
    </lineage>
</organism>
<dbReference type="AlphaFoldDB" id="A0A2W1L6J8"/>
<dbReference type="GO" id="GO:0022857">
    <property type="term" value="F:transmembrane transporter activity"/>
    <property type="evidence" value="ECO:0007669"/>
    <property type="project" value="InterPro"/>
</dbReference>
<gene>
    <name evidence="9" type="ORF">DNH61_23665</name>
</gene>
<evidence type="ECO:0000256" key="1">
    <source>
        <dbReference type="ARBA" id="ARBA00004651"/>
    </source>
</evidence>
<comment type="caution">
    <text evidence="9">The sequence shown here is derived from an EMBL/GenBank/DDBJ whole genome shotgun (WGS) entry which is preliminary data.</text>
</comment>
<dbReference type="PANTHER" id="PTHR30472:SF23">
    <property type="entry name" value="IRON-UPTAKE SYSTEM PERMEASE PROTEIN FEUC"/>
    <property type="match status" value="1"/>
</dbReference>
<comment type="similarity">
    <text evidence="2">Belongs to the binding-protein-dependent transport system permease family. FecCD subfamily.</text>
</comment>
<evidence type="ECO:0000256" key="8">
    <source>
        <dbReference type="SAM" id="Phobius"/>
    </source>
</evidence>
<keyword evidence="10" id="KW-1185">Reference proteome</keyword>
<evidence type="ECO:0000256" key="2">
    <source>
        <dbReference type="ARBA" id="ARBA00007935"/>
    </source>
</evidence>
<feature type="transmembrane region" description="Helical" evidence="8">
    <location>
        <begin position="119"/>
        <end position="145"/>
    </location>
</feature>
<dbReference type="Gene3D" id="1.10.3470.10">
    <property type="entry name" value="ABC transporter involved in vitamin B12 uptake, BtuC"/>
    <property type="match status" value="1"/>
</dbReference>
<dbReference type="Proteomes" id="UP000249522">
    <property type="component" value="Unassembled WGS sequence"/>
</dbReference>
<name>A0A2W1L6J8_9BACL</name>
<sequence>MNRSLPAYLTVLGALSALLVVVVYVSLTNGSFDLAAWDVLKTLLRLQANPDYDLVIFDFRLPRIVVGLLVGLGLGIAGAVIQGITRNGLADPGILGINAGAGAAVVLFMLVFAGQIKGAGWLSVMAMPLFGLVGGIGTAALIFFFAWHRGVLDPQRLILSGIALGSGLGALAMYISLKMNPQDFEMAAVWMAGSIYNANWRFVLAVLPWLLVLIPVIWSKSRQLDLLQLGRTTAAGVGVAVHKETNLLLLCSVGIVSACVSVSGSIGFVGLLSPHLARGLSGHSHSRVIPLSGLIGMLLVTASDFIGRQLFAPVTLPAGIVIAIIGAPYFVYLLFRGQR</sequence>
<dbReference type="GO" id="GO:0005886">
    <property type="term" value="C:plasma membrane"/>
    <property type="evidence" value="ECO:0007669"/>
    <property type="project" value="UniProtKB-SubCell"/>
</dbReference>
<feature type="transmembrane region" description="Helical" evidence="8">
    <location>
        <begin position="200"/>
        <end position="218"/>
    </location>
</feature>
<evidence type="ECO:0000313" key="10">
    <source>
        <dbReference type="Proteomes" id="UP000249522"/>
    </source>
</evidence>
<keyword evidence="4" id="KW-1003">Cell membrane</keyword>
<feature type="transmembrane region" description="Helical" evidence="8">
    <location>
        <begin position="61"/>
        <end position="81"/>
    </location>
</feature>
<reference evidence="9 10" key="1">
    <citation type="submission" date="2018-06" db="EMBL/GenBank/DDBJ databases">
        <title>Paenibacillus imtechensis sp. nov.</title>
        <authorList>
            <person name="Pinnaka A.K."/>
            <person name="Singh H."/>
            <person name="Kaur M."/>
        </authorList>
    </citation>
    <scope>NUCLEOTIDE SEQUENCE [LARGE SCALE GENOMIC DNA]</scope>
    <source>
        <strain evidence="9 10">SMB1</strain>
    </source>
</reference>
<protein>
    <submittedName>
        <fullName evidence="9">Iron ABC transporter permease</fullName>
    </submittedName>
</protein>
<dbReference type="InterPro" id="IPR000522">
    <property type="entry name" value="ABC_transptr_permease_BtuC"/>
</dbReference>
<dbReference type="PANTHER" id="PTHR30472">
    <property type="entry name" value="FERRIC ENTEROBACTIN TRANSPORT SYSTEM PERMEASE PROTEIN"/>
    <property type="match status" value="1"/>
</dbReference>
<evidence type="ECO:0000256" key="5">
    <source>
        <dbReference type="ARBA" id="ARBA00022692"/>
    </source>
</evidence>
<evidence type="ECO:0000256" key="6">
    <source>
        <dbReference type="ARBA" id="ARBA00022989"/>
    </source>
</evidence>
<keyword evidence="3" id="KW-0813">Transport</keyword>